<accession>A0A914ELV0</accession>
<sequence>MDSGMAVIALQIYHIYVKSLRFLMIFHNKAWQDAENYCKTFGAHLTSIHSVQENIFIYEFSTAGITVAAGAWTDEVWIGFNDLTNVGDYSWSDGSTVDYINWSPVAPASPSTQQCVCILADEMSTVPERFQKWDTLPCSLVLRAFVCKKPANLLK</sequence>
<dbReference type="Pfam" id="PF00059">
    <property type="entry name" value="Lectin_C"/>
    <property type="match status" value="1"/>
</dbReference>
<dbReference type="SUPFAM" id="SSF56436">
    <property type="entry name" value="C-type lectin-like"/>
    <property type="match status" value="1"/>
</dbReference>
<dbReference type="PANTHER" id="PTHR22803">
    <property type="entry name" value="MANNOSE, PHOSPHOLIPASE, LECTIN RECEPTOR RELATED"/>
    <property type="match status" value="1"/>
</dbReference>
<organism evidence="2 3">
    <name type="scientific">Acrobeloides nanus</name>
    <dbReference type="NCBI Taxonomy" id="290746"/>
    <lineage>
        <taxon>Eukaryota</taxon>
        <taxon>Metazoa</taxon>
        <taxon>Ecdysozoa</taxon>
        <taxon>Nematoda</taxon>
        <taxon>Chromadorea</taxon>
        <taxon>Rhabditida</taxon>
        <taxon>Tylenchina</taxon>
        <taxon>Cephalobomorpha</taxon>
        <taxon>Cephaloboidea</taxon>
        <taxon>Cephalobidae</taxon>
        <taxon>Acrobeloides</taxon>
    </lineage>
</organism>
<dbReference type="WBParaSite" id="ACRNAN_scaffold864.g21807.t1">
    <property type="protein sequence ID" value="ACRNAN_scaffold864.g21807.t1"/>
    <property type="gene ID" value="ACRNAN_scaffold864.g21807"/>
</dbReference>
<keyword evidence="2" id="KW-1185">Reference proteome</keyword>
<dbReference type="Gene3D" id="3.10.100.10">
    <property type="entry name" value="Mannose-Binding Protein A, subunit A"/>
    <property type="match status" value="1"/>
</dbReference>
<feature type="domain" description="C-type lectin" evidence="1">
    <location>
        <begin position="29"/>
        <end position="139"/>
    </location>
</feature>
<dbReference type="Proteomes" id="UP000887540">
    <property type="component" value="Unplaced"/>
</dbReference>
<dbReference type="InterPro" id="IPR016187">
    <property type="entry name" value="CTDL_fold"/>
</dbReference>
<evidence type="ECO:0000313" key="3">
    <source>
        <dbReference type="WBParaSite" id="ACRNAN_scaffold864.g21807.t1"/>
    </source>
</evidence>
<dbReference type="SMART" id="SM00034">
    <property type="entry name" value="CLECT"/>
    <property type="match status" value="1"/>
</dbReference>
<name>A0A914ELV0_9BILA</name>
<dbReference type="CDD" id="cd00037">
    <property type="entry name" value="CLECT"/>
    <property type="match status" value="1"/>
</dbReference>
<dbReference type="InterPro" id="IPR016186">
    <property type="entry name" value="C-type_lectin-like/link_sf"/>
</dbReference>
<dbReference type="InterPro" id="IPR050111">
    <property type="entry name" value="C-type_lectin/snaclec_domain"/>
</dbReference>
<evidence type="ECO:0000259" key="1">
    <source>
        <dbReference type="PROSITE" id="PS50041"/>
    </source>
</evidence>
<proteinExistence type="predicted"/>
<dbReference type="PROSITE" id="PS50041">
    <property type="entry name" value="C_TYPE_LECTIN_2"/>
    <property type="match status" value="1"/>
</dbReference>
<reference evidence="3" key="1">
    <citation type="submission" date="2022-11" db="UniProtKB">
        <authorList>
            <consortium name="WormBaseParasite"/>
        </authorList>
    </citation>
    <scope>IDENTIFICATION</scope>
</reference>
<protein>
    <submittedName>
        <fullName evidence="3">C-type lectin domain-containing protein</fullName>
    </submittedName>
</protein>
<evidence type="ECO:0000313" key="2">
    <source>
        <dbReference type="Proteomes" id="UP000887540"/>
    </source>
</evidence>
<dbReference type="AlphaFoldDB" id="A0A914ELV0"/>
<dbReference type="InterPro" id="IPR001304">
    <property type="entry name" value="C-type_lectin-like"/>
</dbReference>